<organism evidence="1 2">
    <name type="scientific">Limnoglobus roseus</name>
    <dbReference type="NCBI Taxonomy" id="2598579"/>
    <lineage>
        <taxon>Bacteria</taxon>
        <taxon>Pseudomonadati</taxon>
        <taxon>Planctomycetota</taxon>
        <taxon>Planctomycetia</taxon>
        <taxon>Gemmatales</taxon>
        <taxon>Gemmataceae</taxon>
        <taxon>Limnoglobus</taxon>
    </lineage>
</organism>
<dbReference type="KEGG" id="lrs:PX52LOC_05740"/>
<gene>
    <name evidence="1" type="ORF">PX52LOC_05740</name>
</gene>
<name>A0A5C1ANB8_9BACT</name>
<dbReference type="OrthoDB" id="9861004at2"/>
<accession>A0A5C1ANB8</accession>
<reference evidence="2" key="1">
    <citation type="submission" date="2019-08" db="EMBL/GenBank/DDBJ databases">
        <title>Limnoglobus roseus gen. nov., sp. nov., a novel freshwater planctomycete with a giant genome from the family Gemmataceae.</title>
        <authorList>
            <person name="Kulichevskaya I.S."/>
            <person name="Naumoff D.G."/>
            <person name="Miroshnikov K."/>
            <person name="Ivanova A."/>
            <person name="Philippov D.A."/>
            <person name="Hakobyan A."/>
            <person name="Rijpstra I.C."/>
            <person name="Sinninghe Damste J.S."/>
            <person name="Liesack W."/>
            <person name="Dedysh S.N."/>
        </authorList>
    </citation>
    <scope>NUCLEOTIDE SEQUENCE [LARGE SCALE GENOMIC DNA]</scope>
    <source>
        <strain evidence="2">PX52</strain>
    </source>
</reference>
<evidence type="ECO:0000313" key="1">
    <source>
        <dbReference type="EMBL" id="QEL18704.1"/>
    </source>
</evidence>
<evidence type="ECO:0000313" key="2">
    <source>
        <dbReference type="Proteomes" id="UP000324974"/>
    </source>
</evidence>
<protein>
    <submittedName>
        <fullName evidence="1">Uncharacterized protein</fullName>
    </submittedName>
</protein>
<dbReference type="Proteomes" id="UP000324974">
    <property type="component" value="Chromosome"/>
</dbReference>
<dbReference type="AlphaFoldDB" id="A0A5C1ANB8"/>
<keyword evidence="2" id="KW-1185">Reference proteome</keyword>
<dbReference type="EMBL" id="CP042425">
    <property type="protein sequence ID" value="QEL18704.1"/>
    <property type="molecule type" value="Genomic_DNA"/>
</dbReference>
<dbReference type="RefSeq" id="WP_149113176.1">
    <property type="nucleotide sequence ID" value="NZ_CP042425.1"/>
</dbReference>
<sequence length="190" mass="20591">MIEQIAFGLTFAVLNRARGSKFFGYLTSTNEARALATAGMAAATALVAGGDDLHLLQVFWWTSATLAFWEIWGWGKYFAAIHGIIDASGGSLKPVDWLMSKLNLPTDTFEQRKRWGTVAMGLRQAMIAPCIVGLAFLTGHPERAWLACFTLLLGLPYYAGGKISQKWAGVIAETTTGVIISNLIFNSVTA</sequence>
<proteinExistence type="predicted"/>